<evidence type="ECO:0000256" key="3">
    <source>
        <dbReference type="SAM" id="MobiDB-lite"/>
    </source>
</evidence>
<feature type="region of interest" description="Disordered" evidence="3">
    <location>
        <begin position="276"/>
        <end position="318"/>
    </location>
</feature>
<dbReference type="PANTHER" id="PTHR38340">
    <property type="entry name" value="S-LAYER PROTEIN"/>
    <property type="match status" value="1"/>
</dbReference>
<accession>A0ABP8W107</accession>
<protein>
    <recommendedName>
        <fullName evidence="6">Calcium-binding protein</fullName>
    </recommendedName>
</protein>
<dbReference type="SUPFAM" id="SSF51120">
    <property type="entry name" value="beta-Roll"/>
    <property type="match status" value="2"/>
</dbReference>
<evidence type="ECO:0000256" key="2">
    <source>
        <dbReference type="ARBA" id="ARBA00022525"/>
    </source>
</evidence>
<dbReference type="InterPro" id="IPR001343">
    <property type="entry name" value="Hemolysn_Ca-bd"/>
</dbReference>
<organism evidence="4 5">
    <name type="scientific">Nocardioides nanhaiensis</name>
    <dbReference type="NCBI Taxonomy" id="1476871"/>
    <lineage>
        <taxon>Bacteria</taxon>
        <taxon>Bacillati</taxon>
        <taxon>Actinomycetota</taxon>
        <taxon>Actinomycetes</taxon>
        <taxon>Propionibacteriales</taxon>
        <taxon>Nocardioidaceae</taxon>
        <taxon>Nocardioides</taxon>
    </lineage>
</organism>
<dbReference type="PROSITE" id="PS00330">
    <property type="entry name" value="HEMOLYSIN_CALCIUM"/>
    <property type="match status" value="4"/>
</dbReference>
<evidence type="ECO:0000313" key="4">
    <source>
        <dbReference type="EMBL" id="GAA4677576.1"/>
    </source>
</evidence>
<gene>
    <name evidence="4" type="ORF">GCM10023226_13530</name>
</gene>
<evidence type="ECO:0000313" key="5">
    <source>
        <dbReference type="Proteomes" id="UP001500621"/>
    </source>
</evidence>
<dbReference type="PRINTS" id="PR00313">
    <property type="entry name" value="CABNDNGRPT"/>
</dbReference>
<dbReference type="InterPro" id="IPR050557">
    <property type="entry name" value="RTX_toxin/Mannuronan_C5-epim"/>
</dbReference>
<dbReference type="InterPro" id="IPR018511">
    <property type="entry name" value="Hemolysin-typ_Ca-bd_CS"/>
</dbReference>
<dbReference type="Proteomes" id="UP001500621">
    <property type="component" value="Unassembled WGS sequence"/>
</dbReference>
<comment type="subcellular location">
    <subcellularLocation>
        <location evidence="1">Secreted</location>
    </subcellularLocation>
</comment>
<evidence type="ECO:0008006" key="6">
    <source>
        <dbReference type="Google" id="ProtNLM"/>
    </source>
</evidence>
<name>A0ABP8W107_9ACTN</name>
<dbReference type="InterPro" id="IPR011049">
    <property type="entry name" value="Serralysin-like_metalloprot_C"/>
</dbReference>
<dbReference type="Pfam" id="PF00353">
    <property type="entry name" value="HemolysinCabind"/>
    <property type="match status" value="4"/>
</dbReference>
<dbReference type="Gene3D" id="2.150.10.10">
    <property type="entry name" value="Serralysin-like metalloprotease, C-terminal"/>
    <property type="match status" value="2"/>
</dbReference>
<keyword evidence="5" id="KW-1185">Reference proteome</keyword>
<evidence type="ECO:0000256" key="1">
    <source>
        <dbReference type="ARBA" id="ARBA00004613"/>
    </source>
</evidence>
<proteinExistence type="predicted"/>
<sequence length="479" mass="48511">MSLSVRTSDRPLLAMPVPRLLLTSLGFEARRWRSSRLDQQQVAAPTDRTFAETANQITGRGITPGMTPRRAGLLSFVLACSALPALAGTASAAPPTCGGELATIVGTAGADVLTGTPGPDVIAGLAGFDRIDGGGGDDVICGGDGADRLTGGEGDDTLLAGAARYVSDRGGDGYRPDVLEGGPGDDLLDIGPVEPNSVGDSTGVLRYDRAPGRVVVDLSAGQASGEGADRIVVRPGTRILGSPFDDRLVGGVHGDQIYGGPGSDVVLGNGGNDVLYGDPEIAGDPAAAGQDDDVAGGPGKDVLLGSQGSDTLRGGPGIDDLQAYGAGAQQVLGGPDQDFVYVNVDASTGWRLEGGGAVGDSLTVYLPGQRPGRQPVVGVDLLRERLSLGGVAIGSVTGFGRVAVGERVPLRLVGTDGPEVVAGSVDAPLVARTRGGNDRVLGSHRADLIDTGAGRDEVDGSLGRDTCRRAEVVRRCETR</sequence>
<reference evidence="5" key="1">
    <citation type="journal article" date="2019" name="Int. J. Syst. Evol. Microbiol.">
        <title>The Global Catalogue of Microorganisms (GCM) 10K type strain sequencing project: providing services to taxonomists for standard genome sequencing and annotation.</title>
        <authorList>
            <consortium name="The Broad Institute Genomics Platform"/>
            <consortium name="The Broad Institute Genome Sequencing Center for Infectious Disease"/>
            <person name="Wu L."/>
            <person name="Ma J."/>
        </authorList>
    </citation>
    <scope>NUCLEOTIDE SEQUENCE [LARGE SCALE GENOMIC DNA]</scope>
    <source>
        <strain evidence="5">JCM 18127</strain>
    </source>
</reference>
<keyword evidence="2" id="KW-0964">Secreted</keyword>
<comment type="caution">
    <text evidence="4">The sequence shown here is derived from an EMBL/GenBank/DDBJ whole genome shotgun (WGS) entry which is preliminary data.</text>
</comment>
<dbReference type="EMBL" id="BAABIM010000001">
    <property type="protein sequence ID" value="GAA4677576.1"/>
    <property type="molecule type" value="Genomic_DNA"/>
</dbReference>
<dbReference type="PANTHER" id="PTHR38340:SF1">
    <property type="entry name" value="S-LAYER PROTEIN"/>
    <property type="match status" value="1"/>
</dbReference>